<evidence type="ECO:0000313" key="7">
    <source>
        <dbReference type="Proteomes" id="UP000504631"/>
    </source>
</evidence>
<protein>
    <submittedName>
        <fullName evidence="8">RING finger protein narya</fullName>
    </submittedName>
</protein>
<dbReference type="SUPFAM" id="SSF57850">
    <property type="entry name" value="RING/U-box"/>
    <property type="match status" value="1"/>
</dbReference>
<dbReference type="Pfam" id="PF14634">
    <property type="entry name" value="zf-RING_5"/>
    <property type="match status" value="1"/>
</dbReference>
<evidence type="ECO:0000313" key="8">
    <source>
        <dbReference type="RefSeq" id="XP_033348413.1"/>
    </source>
</evidence>
<dbReference type="RefSeq" id="XP_033348413.1">
    <property type="nucleotide sequence ID" value="XM_033492522.1"/>
</dbReference>
<keyword evidence="1" id="KW-0479">Metal-binding</keyword>
<dbReference type="GO" id="GO:0019789">
    <property type="term" value="F:SUMO transferase activity"/>
    <property type="evidence" value="ECO:0007669"/>
    <property type="project" value="InterPro"/>
</dbReference>
<dbReference type="InterPro" id="IPR017907">
    <property type="entry name" value="Znf_RING_CS"/>
</dbReference>
<keyword evidence="2 5" id="KW-0863">Zinc-finger</keyword>
<reference evidence="8" key="1">
    <citation type="submission" date="2025-08" db="UniProtKB">
        <authorList>
            <consortium name="RefSeq"/>
        </authorList>
    </citation>
    <scope>IDENTIFICATION</scope>
    <source>
        <tissue evidence="8">Muscle</tissue>
    </source>
</reference>
<dbReference type="GO" id="GO:0007129">
    <property type="term" value="P:homologous chromosome pairing at meiosis"/>
    <property type="evidence" value="ECO:0007669"/>
    <property type="project" value="TreeGrafter"/>
</dbReference>
<dbReference type="PANTHER" id="PTHR22663:SF17">
    <property type="entry name" value="RING FINGER PROTEIN NARYA-RELATED"/>
    <property type="match status" value="1"/>
</dbReference>
<dbReference type="InterPro" id="IPR001841">
    <property type="entry name" value="Znf_RING"/>
</dbReference>
<evidence type="ECO:0000256" key="3">
    <source>
        <dbReference type="ARBA" id="ARBA00022833"/>
    </source>
</evidence>
<sequence>MDMFICNKCFATPHRGKKPFCLTQCGHIYCNGCIQQEICFLFHNLAEKQCPQCQQIDIFSVELQQPSLSKVENFFAPLNESLESLHKICGFQNNQMKIMIQRFHEIDKKYETLKSHYYSLTQNMKMVRDKYIKLKMENTEQKKKLMSFEMQNRTLNSLSDVSTPIKSGNNRSSKMRPASNSYFSCGANMSSQSFDVRKGNAMFEGFRIPYPHIVRSVGSRGTSDTNSTYL</sequence>
<dbReference type="GO" id="GO:0008270">
    <property type="term" value="F:zinc ion binding"/>
    <property type="evidence" value="ECO:0007669"/>
    <property type="project" value="UniProtKB-KW"/>
</dbReference>
<dbReference type="InterPro" id="IPR042123">
    <property type="entry name" value="Zip3/RNF212-like"/>
</dbReference>
<evidence type="ECO:0000256" key="5">
    <source>
        <dbReference type="PROSITE-ProRule" id="PRU00175"/>
    </source>
</evidence>
<name>A0A6J3K5R2_9HYME</name>
<keyword evidence="3" id="KW-0862">Zinc</keyword>
<dbReference type="InterPro" id="IPR013083">
    <property type="entry name" value="Znf_RING/FYVE/PHD"/>
</dbReference>
<dbReference type="PROSITE" id="PS50089">
    <property type="entry name" value="ZF_RING_2"/>
    <property type="match status" value="1"/>
</dbReference>
<dbReference type="Proteomes" id="UP000504631">
    <property type="component" value="Unplaced"/>
</dbReference>
<keyword evidence="4" id="KW-0469">Meiosis</keyword>
<dbReference type="GeneID" id="117232836"/>
<organism evidence="7 8">
    <name type="scientific">Bombus vosnesenskii</name>
    <dbReference type="NCBI Taxonomy" id="207650"/>
    <lineage>
        <taxon>Eukaryota</taxon>
        <taxon>Metazoa</taxon>
        <taxon>Ecdysozoa</taxon>
        <taxon>Arthropoda</taxon>
        <taxon>Hexapoda</taxon>
        <taxon>Insecta</taxon>
        <taxon>Pterygota</taxon>
        <taxon>Neoptera</taxon>
        <taxon>Endopterygota</taxon>
        <taxon>Hymenoptera</taxon>
        <taxon>Apocrita</taxon>
        <taxon>Aculeata</taxon>
        <taxon>Apoidea</taxon>
        <taxon>Anthophila</taxon>
        <taxon>Apidae</taxon>
        <taxon>Bombus</taxon>
        <taxon>Pyrobombus</taxon>
    </lineage>
</organism>
<dbReference type="PANTHER" id="PTHR22663">
    <property type="entry name" value="RING FINGER PROTEIN NARYA-RELATED"/>
    <property type="match status" value="1"/>
</dbReference>
<dbReference type="PROSITE" id="PS00518">
    <property type="entry name" value="ZF_RING_1"/>
    <property type="match status" value="1"/>
</dbReference>
<evidence type="ECO:0000256" key="1">
    <source>
        <dbReference type="ARBA" id="ARBA00022723"/>
    </source>
</evidence>
<dbReference type="KEGG" id="bvk:117232836"/>
<evidence type="ECO:0000256" key="2">
    <source>
        <dbReference type="ARBA" id="ARBA00022771"/>
    </source>
</evidence>
<dbReference type="GO" id="GO:0016925">
    <property type="term" value="P:protein sumoylation"/>
    <property type="evidence" value="ECO:0007669"/>
    <property type="project" value="TreeGrafter"/>
</dbReference>
<dbReference type="Gene3D" id="3.30.40.10">
    <property type="entry name" value="Zinc/RING finger domain, C3HC4 (zinc finger)"/>
    <property type="match status" value="1"/>
</dbReference>
<gene>
    <name evidence="8" type="primary">LOC117232836</name>
</gene>
<dbReference type="AlphaFoldDB" id="A0A6J3K5R2"/>
<keyword evidence="7" id="KW-1185">Reference proteome</keyword>
<feature type="domain" description="RING-type" evidence="6">
    <location>
        <begin position="6"/>
        <end position="54"/>
    </location>
</feature>
<proteinExistence type="predicted"/>
<dbReference type="GO" id="GO:0000795">
    <property type="term" value="C:synaptonemal complex"/>
    <property type="evidence" value="ECO:0007669"/>
    <property type="project" value="InterPro"/>
</dbReference>
<evidence type="ECO:0000256" key="4">
    <source>
        <dbReference type="ARBA" id="ARBA00023254"/>
    </source>
</evidence>
<dbReference type="GO" id="GO:0007131">
    <property type="term" value="P:reciprocal meiotic recombination"/>
    <property type="evidence" value="ECO:0007669"/>
    <property type="project" value="InterPro"/>
</dbReference>
<accession>A0A6J3K5R2</accession>
<evidence type="ECO:0000259" key="6">
    <source>
        <dbReference type="PROSITE" id="PS50089"/>
    </source>
</evidence>